<dbReference type="Gene3D" id="1.10.3210.10">
    <property type="entry name" value="Hypothetical protein af1432"/>
    <property type="match status" value="1"/>
</dbReference>
<dbReference type="InterPro" id="IPR050135">
    <property type="entry name" value="dGTPase-like"/>
</dbReference>
<dbReference type="PANTHER" id="PTHR11373">
    <property type="entry name" value="DEOXYNUCLEOSIDE TRIPHOSPHATE TRIPHOSPHOHYDROLASE"/>
    <property type="match status" value="1"/>
</dbReference>
<feature type="transmembrane region" description="Helical" evidence="1">
    <location>
        <begin position="80"/>
        <end position="103"/>
    </location>
</feature>
<keyword evidence="1" id="KW-1133">Transmembrane helix</keyword>
<accession>A0ABM3AYV4</accession>
<organism evidence="2 3">
    <name type="scientific">Gossypium hirsutum</name>
    <name type="common">Upland cotton</name>
    <name type="synonym">Gossypium mexicanum</name>
    <dbReference type="NCBI Taxonomy" id="3635"/>
    <lineage>
        <taxon>Eukaryota</taxon>
        <taxon>Viridiplantae</taxon>
        <taxon>Streptophyta</taxon>
        <taxon>Embryophyta</taxon>
        <taxon>Tracheophyta</taxon>
        <taxon>Spermatophyta</taxon>
        <taxon>Magnoliopsida</taxon>
        <taxon>eudicotyledons</taxon>
        <taxon>Gunneridae</taxon>
        <taxon>Pentapetalae</taxon>
        <taxon>rosids</taxon>
        <taxon>malvids</taxon>
        <taxon>Malvales</taxon>
        <taxon>Malvaceae</taxon>
        <taxon>Malvoideae</taxon>
        <taxon>Gossypium</taxon>
    </lineage>
</organism>
<dbReference type="PANTHER" id="PTHR11373:SF4">
    <property type="entry name" value="DEOXYNUCLEOSIDE TRIPHOSPHATE TRIPHOSPHOHYDROLASE SAMHD1"/>
    <property type="match status" value="1"/>
</dbReference>
<dbReference type="Proteomes" id="UP000818029">
    <property type="component" value="Chromosome D11"/>
</dbReference>
<reference evidence="3" key="2">
    <citation type="submission" date="2025-08" db="UniProtKB">
        <authorList>
            <consortium name="RefSeq"/>
        </authorList>
    </citation>
    <scope>IDENTIFICATION</scope>
</reference>
<evidence type="ECO:0000313" key="2">
    <source>
        <dbReference type="Proteomes" id="UP000818029"/>
    </source>
</evidence>
<sequence length="106" mass="12783">METMRVLGDEICYRAKDYLSIHRLFATRADLYRTVYTLSKVKLDDTIIKTIETTPDEELRESRDLILHIRRRNLYQVENLCILSLHFCVLIMVACKQTCYYFFYKM</sequence>
<name>A0ABM3AYV4_GOSHI</name>
<dbReference type="SUPFAM" id="SSF109604">
    <property type="entry name" value="HD-domain/PDEase-like"/>
    <property type="match status" value="1"/>
</dbReference>
<dbReference type="RefSeq" id="XP_040959983.1">
    <property type="nucleotide sequence ID" value="XM_041104049.1"/>
</dbReference>
<keyword evidence="1" id="KW-0472">Membrane</keyword>
<dbReference type="GeneID" id="107913375"/>
<reference evidence="2" key="1">
    <citation type="journal article" date="2020" name="Nat. Genet.">
        <title>Genomic diversifications of five Gossypium allopolyploid species and their impact on cotton improvement.</title>
        <authorList>
            <person name="Chen Z.J."/>
            <person name="Sreedasyam A."/>
            <person name="Ando A."/>
            <person name="Song Q."/>
            <person name="De Santiago L.M."/>
            <person name="Hulse-Kemp A.M."/>
            <person name="Ding M."/>
            <person name="Ye W."/>
            <person name="Kirkbride R.C."/>
            <person name="Jenkins J."/>
            <person name="Plott C."/>
            <person name="Lovell J."/>
            <person name="Lin Y.M."/>
            <person name="Vaughn R."/>
            <person name="Liu B."/>
            <person name="Simpson S."/>
            <person name="Scheffler B.E."/>
            <person name="Wen L."/>
            <person name="Saski C.A."/>
            <person name="Grover C.E."/>
            <person name="Hu G."/>
            <person name="Conover J.L."/>
            <person name="Carlson J.W."/>
            <person name="Shu S."/>
            <person name="Boston L.B."/>
            <person name="Williams M."/>
            <person name="Peterson D.G."/>
            <person name="McGee K."/>
            <person name="Jones D.C."/>
            <person name="Wendel J.F."/>
            <person name="Stelly D.M."/>
            <person name="Grimwood J."/>
            <person name="Schmutz J."/>
        </authorList>
    </citation>
    <scope>NUCLEOTIDE SEQUENCE [LARGE SCALE GENOMIC DNA]</scope>
    <source>
        <strain evidence="2">cv. TM-1</strain>
    </source>
</reference>
<keyword evidence="1" id="KW-0812">Transmembrane</keyword>
<evidence type="ECO:0000313" key="3">
    <source>
        <dbReference type="RefSeq" id="XP_040959983.1"/>
    </source>
</evidence>
<keyword evidence="2" id="KW-1185">Reference proteome</keyword>
<proteinExistence type="predicted"/>
<gene>
    <name evidence="3" type="primary">LOC107913375</name>
</gene>
<protein>
    <submittedName>
        <fullName evidence="3">Uncharacterized protein</fullName>
    </submittedName>
</protein>
<evidence type="ECO:0000256" key="1">
    <source>
        <dbReference type="SAM" id="Phobius"/>
    </source>
</evidence>